<feature type="domain" description="Alginate export" evidence="2">
    <location>
        <begin position="31"/>
        <end position="429"/>
    </location>
</feature>
<evidence type="ECO:0000313" key="3">
    <source>
        <dbReference type="EMBL" id="MBB4098911.1"/>
    </source>
</evidence>
<comment type="caution">
    <text evidence="3">The sequence shown here is derived from an EMBL/GenBank/DDBJ whole genome shotgun (WGS) entry which is preliminary data.</text>
</comment>
<organism evidence="3 4">
    <name type="scientific">Sphingomonas kyeonggiensis</name>
    <dbReference type="NCBI Taxonomy" id="1268553"/>
    <lineage>
        <taxon>Bacteria</taxon>
        <taxon>Pseudomonadati</taxon>
        <taxon>Pseudomonadota</taxon>
        <taxon>Alphaproteobacteria</taxon>
        <taxon>Sphingomonadales</taxon>
        <taxon>Sphingomonadaceae</taxon>
        <taxon>Sphingomonas</taxon>
    </lineage>
</organism>
<dbReference type="InterPro" id="IPR053728">
    <property type="entry name" value="Alginate_Permeability_Chnl"/>
</dbReference>
<keyword evidence="4" id="KW-1185">Reference proteome</keyword>
<evidence type="ECO:0000313" key="4">
    <source>
        <dbReference type="Proteomes" id="UP000557392"/>
    </source>
</evidence>
<accession>A0A7W6JUU6</accession>
<dbReference type="EMBL" id="JACIEH010000002">
    <property type="protein sequence ID" value="MBB4098911.1"/>
    <property type="molecule type" value="Genomic_DNA"/>
</dbReference>
<feature type="signal peptide" evidence="1">
    <location>
        <begin position="1"/>
        <end position="25"/>
    </location>
</feature>
<reference evidence="3 4" key="1">
    <citation type="submission" date="2020-08" db="EMBL/GenBank/DDBJ databases">
        <title>Genomic Encyclopedia of Type Strains, Phase IV (KMG-IV): sequencing the most valuable type-strain genomes for metagenomic binning, comparative biology and taxonomic classification.</title>
        <authorList>
            <person name="Goeker M."/>
        </authorList>
    </citation>
    <scope>NUCLEOTIDE SEQUENCE [LARGE SCALE GENOMIC DNA]</scope>
    <source>
        <strain evidence="3 4">DSM 101806</strain>
    </source>
</reference>
<evidence type="ECO:0000259" key="2">
    <source>
        <dbReference type="Pfam" id="PF13372"/>
    </source>
</evidence>
<dbReference type="AlphaFoldDB" id="A0A7W6JUU6"/>
<evidence type="ECO:0000256" key="1">
    <source>
        <dbReference type="SAM" id="SignalP"/>
    </source>
</evidence>
<sequence>MARSVRISLACAAILPFVSAAPALAQDKVKVSLTGSVRARAETIAGQFRPNTPEHDSFLSFRTVVAAKVDVGAFTLMGEVVDARGYGEDDRSSVRTSEINDLEPVQAYLAWRPVKGVQVTGGKFSMDIGASRLVGRTDFPNGVPTYLGAKVEAKDKNKNQLILFWTRPFTALPETPADIYDNKVQLDRAAENIEFFGGNAMLAKFYGNTSLETYGFRLIEHDRTTHPTRNRRLVTFGARLRRAPAKNALDYEVEGALQRGLVRATAAVTDVRDLKVRAGFVHAETGWTFDGKWAPRVAALFDYASGETANPNTFTRFDTLYGARRADFGPLSLYGALGRANIVSPGVRFEARPSKRLDLMASVRGAWLASAIDSFASTGVIDRTGRTDTFGGVQFELRARRWLVPQKLRLELGSAWLAKGAFLRDAPNAPRTSDTKFVHTDLTLSF</sequence>
<dbReference type="Pfam" id="PF13372">
    <property type="entry name" value="Alginate_exp"/>
    <property type="match status" value="1"/>
</dbReference>
<gene>
    <name evidence="3" type="ORF">GGR46_002475</name>
</gene>
<dbReference type="Gene3D" id="2.40.160.100">
    <property type="match status" value="1"/>
</dbReference>
<keyword evidence="1" id="KW-0732">Signal</keyword>
<feature type="chain" id="PRO_5031433254" description="Alginate export domain-containing protein" evidence="1">
    <location>
        <begin position="26"/>
        <end position="446"/>
    </location>
</feature>
<name>A0A7W6JUU6_9SPHN</name>
<dbReference type="Proteomes" id="UP000557392">
    <property type="component" value="Unassembled WGS sequence"/>
</dbReference>
<proteinExistence type="predicted"/>
<protein>
    <recommendedName>
        <fullName evidence="2">Alginate export domain-containing protein</fullName>
    </recommendedName>
</protein>
<dbReference type="RefSeq" id="WP_183998070.1">
    <property type="nucleotide sequence ID" value="NZ_JACIEH010000002.1"/>
</dbReference>
<dbReference type="InterPro" id="IPR025388">
    <property type="entry name" value="Alginate_export_dom"/>
</dbReference>